<keyword evidence="1" id="KW-0732">Signal</keyword>
<organism evidence="2 3">
    <name type="scientific">Nisaea acidiphila</name>
    <dbReference type="NCBI Taxonomy" id="1862145"/>
    <lineage>
        <taxon>Bacteria</taxon>
        <taxon>Pseudomonadati</taxon>
        <taxon>Pseudomonadota</taxon>
        <taxon>Alphaproteobacteria</taxon>
        <taxon>Rhodospirillales</taxon>
        <taxon>Thalassobaculaceae</taxon>
        <taxon>Nisaea</taxon>
    </lineage>
</organism>
<reference evidence="2" key="1">
    <citation type="submission" date="2022-08" db="EMBL/GenBank/DDBJ databases">
        <title>Nisaea acidiphila sp. nov., isolated from a marine algal debris and emended description of the genus Nisaea Urios et al. 2008.</title>
        <authorList>
            <person name="Kwon K."/>
        </authorList>
    </citation>
    <scope>NUCLEOTIDE SEQUENCE</scope>
    <source>
        <strain evidence="2">MEBiC11861</strain>
    </source>
</reference>
<dbReference type="Proteomes" id="UP001060336">
    <property type="component" value="Chromosome"/>
</dbReference>
<feature type="signal peptide" evidence="1">
    <location>
        <begin position="1"/>
        <end position="31"/>
    </location>
</feature>
<keyword evidence="3" id="KW-1185">Reference proteome</keyword>
<evidence type="ECO:0008006" key="4">
    <source>
        <dbReference type="Google" id="ProtNLM"/>
    </source>
</evidence>
<protein>
    <recommendedName>
        <fullName evidence="4">Lipoprotein</fullName>
    </recommendedName>
</protein>
<dbReference type="EMBL" id="CP102480">
    <property type="protein sequence ID" value="UUX48818.1"/>
    <property type="molecule type" value="Genomic_DNA"/>
</dbReference>
<dbReference type="AlphaFoldDB" id="A0A9J7APH0"/>
<sequence>MVGARNGERLALRVMAGCIGLLLAAASLALAADCAKGGGARTDPAGGGRTFPAML</sequence>
<evidence type="ECO:0000256" key="1">
    <source>
        <dbReference type="SAM" id="SignalP"/>
    </source>
</evidence>
<name>A0A9J7APH0_9PROT</name>
<evidence type="ECO:0000313" key="2">
    <source>
        <dbReference type="EMBL" id="UUX48818.1"/>
    </source>
</evidence>
<gene>
    <name evidence="2" type="ORF">NUH88_15565</name>
</gene>
<accession>A0A9J7APH0</accession>
<evidence type="ECO:0000313" key="3">
    <source>
        <dbReference type="Proteomes" id="UP001060336"/>
    </source>
</evidence>
<feature type="chain" id="PRO_5039930630" description="Lipoprotein" evidence="1">
    <location>
        <begin position="32"/>
        <end position="55"/>
    </location>
</feature>
<dbReference type="RefSeq" id="WP_257767320.1">
    <property type="nucleotide sequence ID" value="NZ_CP102480.1"/>
</dbReference>
<proteinExistence type="predicted"/>
<dbReference type="KEGG" id="naci:NUH88_15565"/>